<evidence type="ECO:0000256" key="2">
    <source>
        <dbReference type="ARBA" id="ARBA00022980"/>
    </source>
</evidence>
<evidence type="ECO:0000256" key="1">
    <source>
        <dbReference type="ARBA" id="ARBA00006194"/>
    </source>
</evidence>
<evidence type="ECO:0000313" key="4">
    <source>
        <dbReference type="EMBL" id="KAK8239935.1"/>
    </source>
</evidence>
<dbReference type="PANTHER" id="PTHR11759">
    <property type="entry name" value="40S RIBOSOMAL PROTEIN S14/30S RIBOSOMAL PROTEIN S11"/>
    <property type="match status" value="1"/>
</dbReference>
<gene>
    <name evidence="4" type="ORF">HDK90DRAFT_168024</name>
</gene>
<name>A0ABR1YUQ7_9PEZI</name>
<organism evidence="4 5">
    <name type="scientific">Phyllosticta capitalensis</name>
    <dbReference type="NCBI Taxonomy" id="121624"/>
    <lineage>
        <taxon>Eukaryota</taxon>
        <taxon>Fungi</taxon>
        <taxon>Dikarya</taxon>
        <taxon>Ascomycota</taxon>
        <taxon>Pezizomycotina</taxon>
        <taxon>Dothideomycetes</taxon>
        <taxon>Dothideomycetes incertae sedis</taxon>
        <taxon>Botryosphaeriales</taxon>
        <taxon>Phyllostictaceae</taxon>
        <taxon>Phyllosticta</taxon>
    </lineage>
</organism>
<proteinExistence type="inferred from homology"/>
<dbReference type="InterPro" id="IPR036967">
    <property type="entry name" value="Ribosomal_uS11_sf"/>
</dbReference>
<dbReference type="GO" id="GO:0005840">
    <property type="term" value="C:ribosome"/>
    <property type="evidence" value="ECO:0007669"/>
    <property type="project" value="UniProtKB-KW"/>
</dbReference>
<keyword evidence="2 4" id="KW-0689">Ribosomal protein</keyword>
<dbReference type="Proteomes" id="UP001492380">
    <property type="component" value="Unassembled WGS sequence"/>
</dbReference>
<evidence type="ECO:0000313" key="5">
    <source>
        <dbReference type="Proteomes" id="UP001492380"/>
    </source>
</evidence>
<dbReference type="Pfam" id="PF00411">
    <property type="entry name" value="Ribosomal_S11"/>
    <property type="match status" value="1"/>
</dbReference>
<comment type="similarity">
    <text evidence="1">Belongs to the universal ribosomal protein uS11 family.</text>
</comment>
<evidence type="ECO:0000256" key="3">
    <source>
        <dbReference type="ARBA" id="ARBA00023274"/>
    </source>
</evidence>
<dbReference type="Gene3D" id="3.30.420.80">
    <property type="entry name" value="Ribosomal protein S11"/>
    <property type="match status" value="1"/>
</dbReference>
<keyword evidence="3" id="KW-0687">Ribonucleoprotein</keyword>
<dbReference type="EMBL" id="JBBWRZ010000003">
    <property type="protein sequence ID" value="KAK8239935.1"/>
    <property type="molecule type" value="Genomic_DNA"/>
</dbReference>
<accession>A0ABR1YUQ7</accession>
<keyword evidence="5" id="KW-1185">Reference proteome</keyword>
<dbReference type="InterPro" id="IPR001971">
    <property type="entry name" value="Ribosomal_uS11"/>
</dbReference>
<comment type="caution">
    <text evidence="4">The sequence shown here is derived from an EMBL/GenBank/DDBJ whole genome shotgun (WGS) entry which is preliminary data.</text>
</comment>
<reference evidence="4 5" key="1">
    <citation type="submission" date="2024-04" db="EMBL/GenBank/DDBJ databases">
        <title>Phyllosticta paracitricarpa is synonymous to the EU quarantine fungus P. citricarpa based on phylogenomic analyses.</title>
        <authorList>
            <consortium name="Lawrence Berkeley National Laboratory"/>
            <person name="Van Ingen-Buijs V.A."/>
            <person name="Van Westerhoven A.C."/>
            <person name="Haridas S."/>
            <person name="Skiadas P."/>
            <person name="Martin F."/>
            <person name="Groenewald J.Z."/>
            <person name="Crous P.W."/>
            <person name="Seidl M.F."/>
        </authorList>
    </citation>
    <scope>NUCLEOTIDE SEQUENCE [LARGE SCALE GENOMIC DNA]</scope>
    <source>
        <strain evidence="4 5">CBS 123374</strain>
    </source>
</reference>
<protein>
    <submittedName>
        <fullName evidence="4">37S ribosomal protein S11</fullName>
    </submittedName>
</protein>
<sequence>MRPVRDALLPPIPHTMQSTRQGLRAASYLIRPASSICRTSIAFASPVSASVYSHKSLSTTARILQSKMDHDPQFSEAIANLAKAIPSKPAHETANYMGKVVGGQFNQKGLQRTMFGQETAPEPHHLHVVCSKHNTHITLTKPDRNPIISVSAGNLGFRKHHRSSFDAAYQLGAWVLTQIQERGLHQDLRQLEVVFRGFGDGREAVRKVIMGSEGMSIRSKIVKVSDATKLKFGGTRSKKPRRLG</sequence>
<dbReference type="SUPFAM" id="SSF53137">
    <property type="entry name" value="Translational machinery components"/>
    <property type="match status" value="1"/>
</dbReference>
<dbReference type="HAMAP" id="MF_01310">
    <property type="entry name" value="Ribosomal_uS11"/>
    <property type="match status" value="1"/>
</dbReference>